<proteinExistence type="inferred from homology"/>
<comment type="caution">
    <text evidence="5">The sequence shown here is derived from an EMBL/GenBank/DDBJ whole genome shotgun (WGS) entry which is preliminary data.</text>
</comment>
<dbReference type="STRING" id="4540.A0A3L6QRS9"/>
<accession>A0A3L6QRS9</accession>
<dbReference type="EMBL" id="PQIB02000011">
    <property type="protein sequence ID" value="RLM86542.1"/>
    <property type="molecule type" value="Genomic_DNA"/>
</dbReference>
<dbReference type="Proteomes" id="UP000275267">
    <property type="component" value="Unassembled WGS sequence"/>
</dbReference>
<evidence type="ECO:0000256" key="1">
    <source>
        <dbReference type="ARBA" id="ARBA00005234"/>
    </source>
</evidence>
<evidence type="ECO:0000256" key="3">
    <source>
        <dbReference type="ARBA" id="ARBA00022801"/>
    </source>
</evidence>
<keyword evidence="6" id="KW-1185">Reference proteome</keyword>
<dbReference type="GO" id="GO:0006508">
    <property type="term" value="P:proteolysis"/>
    <property type="evidence" value="ECO:0007669"/>
    <property type="project" value="UniProtKB-KW"/>
</dbReference>
<comment type="similarity">
    <text evidence="1">Belongs to the peptidase C48 family.</text>
</comment>
<dbReference type="SUPFAM" id="SSF54001">
    <property type="entry name" value="Cysteine proteinases"/>
    <property type="match status" value="1"/>
</dbReference>
<feature type="domain" description="Ubiquitin-like protease family profile" evidence="4">
    <location>
        <begin position="285"/>
        <end position="344"/>
    </location>
</feature>
<evidence type="ECO:0000313" key="5">
    <source>
        <dbReference type="EMBL" id="RLM86542.1"/>
    </source>
</evidence>
<dbReference type="InterPro" id="IPR038765">
    <property type="entry name" value="Papain-like_cys_pep_sf"/>
</dbReference>
<dbReference type="Gene3D" id="3.40.395.10">
    <property type="entry name" value="Adenoviral Proteinase, Chain A"/>
    <property type="match status" value="1"/>
</dbReference>
<protein>
    <recommendedName>
        <fullName evidence="4">Ubiquitin-like protease family profile domain-containing protein</fullName>
    </recommendedName>
</protein>
<evidence type="ECO:0000256" key="2">
    <source>
        <dbReference type="ARBA" id="ARBA00022670"/>
    </source>
</evidence>
<evidence type="ECO:0000313" key="6">
    <source>
        <dbReference type="Proteomes" id="UP000275267"/>
    </source>
</evidence>
<dbReference type="AlphaFoldDB" id="A0A3L6QRS9"/>
<sequence length="402" mass="45337">MYLSTKIMMPCKRPHATVDLSISEYEDGSFEDVLCSKLPSVDISDHSFSNEENGSNKYSSSDDSSFNHALFDQVMRDFMFIKKLKHGLSMSSKHQLSDCPSTSQVHADHPTTLRNVCNQVKSPKVQILGSKSLNDRISGMVRKSGTQYNAQFENSREAEAPLSVPKAYAYPTQSSLDVELSGSRFDFKVRNPSTGGKAPAHGPRRAVFPSRYLADEFDTKTNEFLITKSEIMNYNAICSLASSRSSGEDVVQFGGVRCTFWSLGESLKPGGYDNLLRHPNEANEESLLKAFKRSSKTRPLSQSDLLFFPTFHENHWSLCVVGIKDSKFVFLDSYFRKDDDYQVSMREQLHWESPRSILTTLFDENDIANIWVKIANCLLFSHRNVGRTDLVISFDSKGDDTD</sequence>
<name>A0A3L6QRS9_PANMI</name>
<keyword evidence="2" id="KW-0645">Protease</keyword>
<gene>
    <name evidence="5" type="ORF">C2845_PM04G16060</name>
</gene>
<dbReference type="GO" id="GO:0008234">
    <property type="term" value="F:cysteine-type peptidase activity"/>
    <property type="evidence" value="ECO:0007669"/>
    <property type="project" value="InterPro"/>
</dbReference>
<dbReference type="InterPro" id="IPR003653">
    <property type="entry name" value="Peptidase_C48_C"/>
</dbReference>
<keyword evidence="3" id="KW-0378">Hydrolase</keyword>
<dbReference type="Pfam" id="PF02902">
    <property type="entry name" value="Peptidase_C48"/>
    <property type="match status" value="1"/>
</dbReference>
<reference evidence="6" key="1">
    <citation type="journal article" date="2019" name="Nat. Commun.">
        <title>The genome of broomcorn millet.</title>
        <authorList>
            <person name="Zou C."/>
            <person name="Miki D."/>
            <person name="Li D."/>
            <person name="Tang Q."/>
            <person name="Xiao L."/>
            <person name="Rajput S."/>
            <person name="Deng P."/>
            <person name="Jia W."/>
            <person name="Huang R."/>
            <person name="Zhang M."/>
            <person name="Sun Y."/>
            <person name="Hu J."/>
            <person name="Fu X."/>
            <person name="Schnable P.S."/>
            <person name="Li F."/>
            <person name="Zhang H."/>
            <person name="Feng B."/>
            <person name="Zhu X."/>
            <person name="Liu R."/>
            <person name="Schnable J.C."/>
            <person name="Zhu J.-K."/>
            <person name="Zhang H."/>
        </authorList>
    </citation>
    <scope>NUCLEOTIDE SEQUENCE [LARGE SCALE GENOMIC DNA]</scope>
</reference>
<organism evidence="5 6">
    <name type="scientific">Panicum miliaceum</name>
    <name type="common">Proso millet</name>
    <name type="synonym">Broomcorn millet</name>
    <dbReference type="NCBI Taxonomy" id="4540"/>
    <lineage>
        <taxon>Eukaryota</taxon>
        <taxon>Viridiplantae</taxon>
        <taxon>Streptophyta</taxon>
        <taxon>Embryophyta</taxon>
        <taxon>Tracheophyta</taxon>
        <taxon>Spermatophyta</taxon>
        <taxon>Magnoliopsida</taxon>
        <taxon>Liliopsida</taxon>
        <taxon>Poales</taxon>
        <taxon>Poaceae</taxon>
        <taxon>PACMAD clade</taxon>
        <taxon>Panicoideae</taxon>
        <taxon>Panicodae</taxon>
        <taxon>Paniceae</taxon>
        <taxon>Panicinae</taxon>
        <taxon>Panicum</taxon>
        <taxon>Panicum sect. Panicum</taxon>
    </lineage>
</organism>
<dbReference type="OrthoDB" id="696486at2759"/>
<evidence type="ECO:0000259" key="4">
    <source>
        <dbReference type="Pfam" id="PF02902"/>
    </source>
</evidence>